<name>A0ABQ1Q9J2_9ACTN</name>
<keyword evidence="14 19" id="KW-0670">Pyruvate</keyword>
<keyword evidence="12 16" id="KW-0460">Magnesium</keyword>
<dbReference type="Gene3D" id="3.40.1380.20">
    <property type="entry name" value="Pyruvate kinase, C-terminal domain"/>
    <property type="match status" value="1"/>
</dbReference>
<keyword evidence="8" id="KW-0479">Metal-binding</keyword>
<accession>A0ABQ1Q9J2</accession>
<evidence type="ECO:0000256" key="6">
    <source>
        <dbReference type="ARBA" id="ARBA00018587"/>
    </source>
</evidence>
<dbReference type="NCBIfam" id="TIGR01064">
    <property type="entry name" value="pyruv_kin"/>
    <property type="match status" value="1"/>
</dbReference>
<comment type="cofactor">
    <cofactor evidence="1">
        <name>K(+)</name>
        <dbReference type="ChEBI" id="CHEBI:29103"/>
    </cofactor>
</comment>
<evidence type="ECO:0000256" key="4">
    <source>
        <dbReference type="ARBA" id="ARBA00011881"/>
    </source>
</evidence>
<evidence type="ECO:0000256" key="12">
    <source>
        <dbReference type="ARBA" id="ARBA00022842"/>
    </source>
</evidence>
<evidence type="ECO:0000256" key="14">
    <source>
        <dbReference type="ARBA" id="ARBA00023317"/>
    </source>
</evidence>
<dbReference type="NCBIfam" id="NF004491">
    <property type="entry name" value="PRK05826.1"/>
    <property type="match status" value="1"/>
</dbReference>
<evidence type="ECO:0000256" key="9">
    <source>
        <dbReference type="ARBA" id="ARBA00022741"/>
    </source>
</evidence>
<keyword evidence="11" id="KW-0067">ATP-binding</keyword>
<dbReference type="InterPro" id="IPR011037">
    <property type="entry name" value="Pyrv_Knase-like_insert_dom_sf"/>
</dbReference>
<dbReference type="SUPFAM" id="SSF50800">
    <property type="entry name" value="PK beta-barrel domain-like"/>
    <property type="match status" value="1"/>
</dbReference>
<evidence type="ECO:0000313" key="19">
    <source>
        <dbReference type="EMBL" id="GGD19021.1"/>
    </source>
</evidence>
<keyword evidence="10 16" id="KW-0418">Kinase</keyword>
<evidence type="ECO:0000256" key="5">
    <source>
        <dbReference type="ARBA" id="ARBA00012142"/>
    </source>
</evidence>
<evidence type="ECO:0000256" key="1">
    <source>
        <dbReference type="ARBA" id="ARBA00001958"/>
    </source>
</evidence>
<feature type="domain" description="Pyruvate kinase C-terminal" evidence="18">
    <location>
        <begin position="327"/>
        <end position="438"/>
    </location>
</feature>
<dbReference type="Pfam" id="PF00224">
    <property type="entry name" value="PK"/>
    <property type="match status" value="1"/>
</dbReference>
<evidence type="ECO:0000256" key="10">
    <source>
        <dbReference type="ARBA" id="ARBA00022777"/>
    </source>
</evidence>
<proteinExistence type="inferred from homology"/>
<dbReference type="GO" id="GO:0016301">
    <property type="term" value="F:kinase activity"/>
    <property type="evidence" value="ECO:0007669"/>
    <property type="project" value="UniProtKB-KW"/>
</dbReference>
<feature type="domain" description="Pyruvate kinase barrel" evidence="17">
    <location>
        <begin position="1"/>
        <end position="295"/>
    </location>
</feature>
<dbReference type="PRINTS" id="PR01050">
    <property type="entry name" value="PYRUVTKNASE"/>
</dbReference>
<dbReference type="SUPFAM" id="SSF51621">
    <property type="entry name" value="Phosphoenolpyruvate/pyruvate domain"/>
    <property type="match status" value="1"/>
</dbReference>
<dbReference type="Gene3D" id="2.40.33.10">
    <property type="entry name" value="PK beta-barrel domain-like"/>
    <property type="match status" value="1"/>
</dbReference>
<dbReference type="PROSITE" id="PS00110">
    <property type="entry name" value="PYRUVATE_KINASE"/>
    <property type="match status" value="1"/>
</dbReference>
<evidence type="ECO:0000256" key="8">
    <source>
        <dbReference type="ARBA" id="ARBA00022723"/>
    </source>
</evidence>
<evidence type="ECO:0000256" key="11">
    <source>
        <dbReference type="ARBA" id="ARBA00022840"/>
    </source>
</evidence>
<evidence type="ECO:0000256" key="16">
    <source>
        <dbReference type="RuleBase" id="RU000504"/>
    </source>
</evidence>
<evidence type="ECO:0000256" key="2">
    <source>
        <dbReference type="ARBA" id="ARBA00004997"/>
    </source>
</evidence>
<gene>
    <name evidence="19" type="ORF">GCM10007231_17710</name>
</gene>
<dbReference type="Pfam" id="PF02887">
    <property type="entry name" value="PK_C"/>
    <property type="match status" value="1"/>
</dbReference>
<dbReference type="EMBL" id="BMCK01000002">
    <property type="protein sequence ID" value="GGD19021.1"/>
    <property type="molecule type" value="Genomic_DNA"/>
</dbReference>
<dbReference type="InterPro" id="IPR018209">
    <property type="entry name" value="Pyrv_Knase_AS"/>
</dbReference>
<dbReference type="InterPro" id="IPR015806">
    <property type="entry name" value="Pyrv_Knase_insert_dom_sf"/>
</dbReference>
<organism evidence="19 20">
    <name type="scientific">Nocardioides daphniae</name>
    <dbReference type="NCBI Taxonomy" id="402297"/>
    <lineage>
        <taxon>Bacteria</taxon>
        <taxon>Bacillati</taxon>
        <taxon>Actinomycetota</taxon>
        <taxon>Actinomycetes</taxon>
        <taxon>Propionibacteriales</taxon>
        <taxon>Nocardioidaceae</taxon>
        <taxon>Nocardioides</taxon>
    </lineage>
</organism>
<dbReference type="Proteomes" id="UP000630594">
    <property type="component" value="Unassembled WGS sequence"/>
</dbReference>
<dbReference type="SUPFAM" id="SSF52935">
    <property type="entry name" value="PK C-terminal domain-like"/>
    <property type="match status" value="1"/>
</dbReference>
<comment type="catalytic activity">
    <reaction evidence="16">
        <text>pyruvate + ATP = phosphoenolpyruvate + ADP + H(+)</text>
        <dbReference type="Rhea" id="RHEA:18157"/>
        <dbReference type="ChEBI" id="CHEBI:15361"/>
        <dbReference type="ChEBI" id="CHEBI:15378"/>
        <dbReference type="ChEBI" id="CHEBI:30616"/>
        <dbReference type="ChEBI" id="CHEBI:58702"/>
        <dbReference type="ChEBI" id="CHEBI:456216"/>
        <dbReference type="EC" id="2.7.1.40"/>
    </reaction>
</comment>
<keyword evidence="13 16" id="KW-0324">Glycolysis</keyword>
<comment type="similarity">
    <text evidence="3 16">Belongs to the pyruvate kinase family.</text>
</comment>
<dbReference type="InterPro" id="IPR015795">
    <property type="entry name" value="Pyrv_Knase_C"/>
</dbReference>
<evidence type="ECO:0000313" key="20">
    <source>
        <dbReference type="Proteomes" id="UP000630594"/>
    </source>
</evidence>
<dbReference type="EC" id="2.7.1.40" evidence="5 15"/>
<evidence type="ECO:0000259" key="18">
    <source>
        <dbReference type="Pfam" id="PF02887"/>
    </source>
</evidence>
<evidence type="ECO:0000256" key="7">
    <source>
        <dbReference type="ARBA" id="ARBA00022679"/>
    </source>
</evidence>
<dbReference type="InterPro" id="IPR036918">
    <property type="entry name" value="Pyrv_Knase_C_sf"/>
</dbReference>
<dbReference type="InterPro" id="IPR040442">
    <property type="entry name" value="Pyrv_kinase-like_dom_sf"/>
</dbReference>
<keyword evidence="7 16" id="KW-0808">Transferase</keyword>
<keyword evidence="9" id="KW-0547">Nucleotide-binding</keyword>
<evidence type="ECO:0000256" key="13">
    <source>
        <dbReference type="ARBA" id="ARBA00023152"/>
    </source>
</evidence>
<dbReference type="InterPro" id="IPR015813">
    <property type="entry name" value="Pyrv/PenolPyrv_kinase-like_dom"/>
</dbReference>
<evidence type="ECO:0000256" key="3">
    <source>
        <dbReference type="ARBA" id="ARBA00008663"/>
    </source>
</evidence>
<evidence type="ECO:0000256" key="15">
    <source>
        <dbReference type="NCBIfam" id="TIGR01064"/>
    </source>
</evidence>
<evidence type="ECO:0000259" key="17">
    <source>
        <dbReference type="Pfam" id="PF00224"/>
    </source>
</evidence>
<dbReference type="InterPro" id="IPR015793">
    <property type="entry name" value="Pyrv_Knase_brl"/>
</dbReference>
<dbReference type="NCBIfam" id="NF004978">
    <property type="entry name" value="PRK06354.1"/>
    <property type="match status" value="1"/>
</dbReference>
<sequence length="455" mass="48815">MDVARLNMSHGTHADHARMYAMVREVSERTGRAIGIFADLQGPKIRLGNFRDGSAVLVPGQEWTITTRDVEGDGTECGTTYEGLPGDVNAGDPILIDDGKVRLEVVAVDGQDVRTKVIVGGPVSNHKGINLPGVAVSVPALSEKDTEDLRWALHQGVDFIALSFVRHAEDADDVRAIMDEEGITVPVIAKIEKPQAIDNREAIIDAFDGLMVARGDLGVECPLEQVPLLQKTLIELARRHAKPVIVATQMLESMINAPAPTRAEASDVANAVLDGADAVMLSGETSVGRHPIATVRTMARIVENTEDHGLARMAAVDWQPRTKGGIISKAAAEVAGRMQAKFMVAFTQSGDSARRLARYRGAIPLLAFSPLAETQRQLSLTWGVEPMHTSEVRSTDEMVRQVDEMLLASGRVEEGDCIVITAGTPPGIPGSTNALRVHRMGDAIKGVAPAYRGED</sequence>
<keyword evidence="20" id="KW-1185">Reference proteome</keyword>
<comment type="caution">
    <text evidence="19">The sequence shown here is derived from an EMBL/GenBank/DDBJ whole genome shotgun (WGS) entry which is preliminary data.</text>
</comment>
<dbReference type="PANTHER" id="PTHR11817">
    <property type="entry name" value="PYRUVATE KINASE"/>
    <property type="match status" value="1"/>
</dbReference>
<protein>
    <recommendedName>
        <fullName evidence="6 15">Pyruvate kinase</fullName>
        <ecNumber evidence="5 15">2.7.1.40</ecNumber>
    </recommendedName>
</protein>
<dbReference type="Gene3D" id="3.20.20.60">
    <property type="entry name" value="Phosphoenolpyruvate-binding domains"/>
    <property type="match status" value="1"/>
</dbReference>
<comment type="pathway">
    <text evidence="2 16">Carbohydrate degradation; glycolysis; pyruvate from D-glyceraldehyde 3-phosphate: step 5/5.</text>
</comment>
<comment type="subunit">
    <text evidence="4">Homotetramer.</text>
</comment>
<reference evidence="20" key="1">
    <citation type="journal article" date="2019" name="Int. J. Syst. Evol. Microbiol.">
        <title>The Global Catalogue of Microorganisms (GCM) 10K type strain sequencing project: providing services to taxonomists for standard genome sequencing and annotation.</title>
        <authorList>
            <consortium name="The Broad Institute Genomics Platform"/>
            <consortium name="The Broad Institute Genome Sequencing Center for Infectious Disease"/>
            <person name="Wu L."/>
            <person name="Ma J."/>
        </authorList>
    </citation>
    <scope>NUCLEOTIDE SEQUENCE [LARGE SCALE GENOMIC DNA]</scope>
    <source>
        <strain evidence="20">CCM 7403</strain>
    </source>
</reference>
<dbReference type="InterPro" id="IPR001697">
    <property type="entry name" value="Pyr_Knase"/>
</dbReference>